<dbReference type="AlphaFoldDB" id="A0A645DQ85"/>
<proteinExistence type="predicted"/>
<accession>A0A645DQ85</accession>
<dbReference type="EMBL" id="VSSQ01038481">
    <property type="protein sequence ID" value="MPM91425.1"/>
    <property type="molecule type" value="Genomic_DNA"/>
</dbReference>
<sequence>MRAPHLETGEQQVDGVLHQILQEDEIHARAVGRHLHETLYYPYGYLHPRVVQLPVPLHLHCKIQRVVRYEREGM</sequence>
<protein>
    <submittedName>
        <fullName evidence="1">Uncharacterized protein</fullName>
    </submittedName>
</protein>
<reference evidence="1" key="1">
    <citation type="submission" date="2019-08" db="EMBL/GenBank/DDBJ databases">
        <authorList>
            <person name="Kucharzyk K."/>
            <person name="Murdoch R.W."/>
            <person name="Higgins S."/>
            <person name="Loffler F."/>
        </authorList>
    </citation>
    <scope>NUCLEOTIDE SEQUENCE</scope>
</reference>
<evidence type="ECO:0000313" key="1">
    <source>
        <dbReference type="EMBL" id="MPM91425.1"/>
    </source>
</evidence>
<gene>
    <name evidence="1" type="ORF">SDC9_138554</name>
</gene>
<comment type="caution">
    <text evidence="1">The sequence shown here is derived from an EMBL/GenBank/DDBJ whole genome shotgun (WGS) entry which is preliminary data.</text>
</comment>
<name>A0A645DQ85_9ZZZZ</name>
<organism evidence="1">
    <name type="scientific">bioreactor metagenome</name>
    <dbReference type="NCBI Taxonomy" id="1076179"/>
    <lineage>
        <taxon>unclassified sequences</taxon>
        <taxon>metagenomes</taxon>
        <taxon>ecological metagenomes</taxon>
    </lineage>
</organism>